<keyword evidence="4" id="KW-0493">Microtubule</keyword>
<evidence type="ECO:0000256" key="5">
    <source>
        <dbReference type="ARBA" id="ARBA00023212"/>
    </source>
</evidence>
<name>A0AAN5I0Y0_9BILA</name>
<dbReference type="InterPro" id="IPR040457">
    <property type="entry name" value="GCP_C"/>
</dbReference>
<evidence type="ECO:0000256" key="4">
    <source>
        <dbReference type="ARBA" id="ARBA00022701"/>
    </source>
</evidence>
<organism evidence="7 8">
    <name type="scientific">Pristionchus mayeri</name>
    <dbReference type="NCBI Taxonomy" id="1317129"/>
    <lineage>
        <taxon>Eukaryota</taxon>
        <taxon>Metazoa</taxon>
        <taxon>Ecdysozoa</taxon>
        <taxon>Nematoda</taxon>
        <taxon>Chromadorea</taxon>
        <taxon>Rhabditida</taxon>
        <taxon>Rhabditina</taxon>
        <taxon>Diplogasteromorpha</taxon>
        <taxon>Diplogasteroidea</taxon>
        <taxon>Neodiplogasteridae</taxon>
        <taxon>Pristionchus</taxon>
    </lineage>
</organism>
<comment type="similarity">
    <text evidence="2">Belongs to the TUBGCP family.</text>
</comment>
<evidence type="ECO:0000259" key="6">
    <source>
        <dbReference type="Pfam" id="PF04130"/>
    </source>
</evidence>
<feature type="non-terminal residue" evidence="7">
    <location>
        <position position="1"/>
    </location>
</feature>
<keyword evidence="8" id="KW-1185">Reference proteome</keyword>
<proteinExistence type="inferred from homology"/>
<evidence type="ECO:0000313" key="7">
    <source>
        <dbReference type="EMBL" id="GMR47877.1"/>
    </source>
</evidence>
<feature type="domain" description="Gamma tubulin complex component C-terminal" evidence="6">
    <location>
        <begin position="579"/>
        <end position="729"/>
    </location>
</feature>
<accession>A0AAN5I0Y0</accession>
<dbReference type="Gene3D" id="1.20.120.1900">
    <property type="entry name" value="Gamma-tubulin complex, C-terminal domain"/>
    <property type="match status" value="1"/>
</dbReference>
<dbReference type="InterPro" id="IPR042241">
    <property type="entry name" value="GCP_C_sf"/>
</dbReference>
<dbReference type="Proteomes" id="UP001328107">
    <property type="component" value="Unassembled WGS sequence"/>
</dbReference>
<dbReference type="AlphaFoldDB" id="A0AAN5I0Y0"/>
<sequence>LHSLHVLQSSVNSDASSIMEELSRILVGKYATPRDKINLMGEMVIASLGQQREKSDEEIRDEVMTRFERLGLKNRVDTVSYLESEITSEGLKSTVYFLFRLSLSLEDSAILKQSPLTPTPSFFSLTRSDRNGGQTLIGGKRDEKTVTISPDDGCAESGRDASHSIRTRLPSGHLTKEYLSIIKGRTRANPMQKECVEVSMGALSSSFSHAISGISTFIFRIGNGSVSAVSPLFISNQSINLSRIFITHTINFIHELMKAEESVVNCIGDSTGDLPSRLCQVVIQYLNDIREEANCLLNSRPFPCRMTIRKNIENILEKGDYFISLSRLVMELRNASCVECLDSLVACLSSKCIDEELAIPVLHLLSFALDKTLEDAESFMLTGEVSQLGLILETTSGSTIAEEYRGGRIEGDRWRKNYGIVVAHGKSIDRTTADEIMAEGKLALMRLRDPSLVEEYSRVSWDEVKGERKEERKKVAGSIGRGITIGDVRQIIRDSIKWVRTCGDRSIFLSKQINLVTNSLEVVWQVFLLGDRVTRVPHIDGSTVKRYQQMRDAIAAFPDQHLLAVSYNSNKRSSFITLQVSGALSIIVSSSNISIYTEAHKLLSKLFQVYHQISQAYLCLPPLRKGCDHILRGLHKALAEITHWVGKLCGHFCSQVHEVVWKQTSKEVLRSLPSFDLIFAVHRKALKQLAGTLFLQTSLSSLSAALHSSIDAASEFARNLECEEWEKAAEKYTDFLEAAQMFTHGLIVDEDPLKLRSTLLQLIDPREKFRM</sequence>
<comment type="caution">
    <text evidence="7">The sequence shown here is derived from an EMBL/GenBank/DDBJ whole genome shotgun (WGS) entry which is preliminary data.</text>
</comment>
<dbReference type="GO" id="GO:0043015">
    <property type="term" value="F:gamma-tubulin binding"/>
    <property type="evidence" value="ECO:0007669"/>
    <property type="project" value="InterPro"/>
</dbReference>
<keyword evidence="5" id="KW-0206">Cytoskeleton</keyword>
<evidence type="ECO:0000256" key="1">
    <source>
        <dbReference type="ARBA" id="ARBA00004245"/>
    </source>
</evidence>
<reference evidence="8" key="1">
    <citation type="submission" date="2022-10" db="EMBL/GenBank/DDBJ databases">
        <title>Genome assembly of Pristionchus species.</title>
        <authorList>
            <person name="Yoshida K."/>
            <person name="Sommer R.J."/>
        </authorList>
    </citation>
    <scope>NUCLEOTIDE SEQUENCE [LARGE SCALE GENOMIC DNA]</scope>
    <source>
        <strain evidence="8">RS5460</strain>
    </source>
</reference>
<dbReference type="GO" id="GO:0005874">
    <property type="term" value="C:microtubule"/>
    <property type="evidence" value="ECO:0007669"/>
    <property type="project" value="UniProtKB-KW"/>
</dbReference>
<dbReference type="EMBL" id="BTRK01000004">
    <property type="protein sequence ID" value="GMR47877.1"/>
    <property type="molecule type" value="Genomic_DNA"/>
</dbReference>
<evidence type="ECO:0000313" key="8">
    <source>
        <dbReference type="Proteomes" id="UP001328107"/>
    </source>
</evidence>
<gene>
    <name evidence="7" type="ORF">PMAYCL1PPCAC_18072</name>
</gene>
<comment type="subcellular location">
    <subcellularLocation>
        <location evidence="1">Cytoplasm</location>
        <location evidence="1">Cytoskeleton</location>
    </subcellularLocation>
</comment>
<evidence type="ECO:0000256" key="2">
    <source>
        <dbReference type="ARBA" id="ARBA00010337"/>
    </source>
</evidence>
<evidence type="ECO:0000256" key="3">
    <source>
        <dbReference type="ARBA" id="ARBA00022490"/>
    </source>
</evidence>
<dbReference type="Pfam" id="PF04130">
    <property type="entry name" value="GCP_C_terminal"/>
    <property type="match status" value="1"/>
</dbReference>
<protein>
    <recommendedName>
        <fullName evidence="6">Gamma tubulin complex component C-terminal domain-containing protein</fullName>
    </recommendedName>
</protein>
<keyword evidence="3" id="KW-0963">Cytoplasm</keyword>